<evidence type="ECO:0000259" key="4">
    <source>
        <dbReference type="PROSITE" id="PS50919"/>
    </source>
</evidence>
<protein>
    <submittedName>
        <fullName evidence="5">SDF2-like protein</fullName>
    </submittedName>
</protein>
<accession>A0ABY7EM24</accession>
<dbReference type="InterPro" id="IPR036300">
    <property type="entry name" value="MIR_dom_sf"/>
</dbReference>
<dbReference type="InterPro" id="IPR016093">
    <property type="entry name" value="MIR_motif"/>
</dbReference>
<dbReference type="PANTHER" id="PTHR46809">
    <property type="entry name" value="STROMAL CELL-DERIVED FACTOR 2-LIKE PROTEIN"/>
    <property type="match status" value="1"/>
</dbReference>
<sequence>MDAVKVVHVICSFLAFLCTISTGLGFQYDYVTCGSSLKLLNPYHNVRLHSHDVKYGSGSSQQTRRNLHSHHFQSPLSHNLEVRDNWVIVCSGKHWSRKDKVRIKNVVTEHYLHVSGDTFGRPISGQREVSAYASPNDLNYWQVQEGIFITPSEDPVGTYRPDTPNMHHQAHTEL</sequence>
<keyword evidence="1 3" id="KW-0732">Signal</keyword>
<dbReference type="SMART" id="SM00472">
    <property type="entry name" value="MIR"/>
    <property type="match status" value="1"/>
</dbReference>
<organism evidence="5 6">
    <name type="scientific">Mya arenaria</name>
    <name type="common">Soft-shell clam</name>
    <dbReference type="NCBI Taxonomy" id="6604"/>
    <lineage>
        <taxon>Eukaryota</taxon>
        <taxon>Metazoa</taxon>
        <taxon>Spiralia</taxon>
        <taxon>Lophotrochozoa</taxon>
        <taxon>Mollusca</taxon>
        <taxon>Bivalvia</taxon>
        <taxon>Autobranchia</taxon>
        <taxon>Heteroconchia</taxon>
        <taxon>Euheterodonta</taxon>
        <taxon>Imparidentia</taxon>
        <taxon>Neoheterodontei</taxon>
        <taxon>Myida</taxon>
        <taxon>Myoidea</taxon>
        <taxon>Myidae</taxon>
        <taxon>Mya</taxon>
    </lineage>
</organism>
<evidence type="ECO:0000256" key="3">
    <source>
        <dbReference type="SAM" id="SignalP"/>
    </source>
</evidence>
<dbReference type="SUPFAM" id="SSF82109">
    <property type="entry name" value="MIR domain"/>
    <property type="match status" value="1"/>
</dbReference>
<evidence type="ECO:0000313" key="5">
    <source>
        <dbReference type="EMBL" id="WAR10270.1"/>
    </source>
</evidence>
<dbReference type="Proteomes" id="UP001164746">
    <property type="component" value="Chromosome 7"/>
</dbReference>
<feature type="domain" description="MIR" evidence="4">
    <location>
        <begin position="92"/>
        <end position="146"/>
    </location>
</feature>
<dbReference type="PANTHER" id="PTHR46809:SF2">
    <property type="entry name" value="GH21273P"/>
    <property type="match status" value="1"/>
</dbReference>
<evidence type="ECO:0000313" key="6">
    <source>
        <dbReference type="Proteomes" id="UP001164746"/>
    </source>
</evidence>
<dbReference type="EMBL" id="CP111018">
    <property type="protein sequence ID" value="WAR10270.1"/>
    <property type="molecule type" value="Genomic_DNA"/>
</dbReference>
<keyword evidence="2" id="KW-0677">Repeat</keyword>
<reference evidence="5" key="1">
    <citation type="submission" date="2022-11" db="EMBL/GenBank/DDBJ databases">
        <title>Centuries of genome instability and evolution in soft-shell clam transmissible cancer (bioRxiv).</title>
        <authorList>
            <person name="Hart S.F.M."/>
            <person name="Yonemitsu M.A."/>
            <person name="Giersch R.M."/>
            <person name="Beal B.F."/>
            <person name="Arriagada G."/>
            <person name="Davis B.W."/>
            <person name="Ostrander E.A."/>
            <person name="Goff S.P."/>
            <person name="Metzger M.J."/>
        </authorList>
    </citation>
    <scope>NUCLEOTIDE SEQUENCE</scope>
    <source>
        <strain evidence="5">MELC-2E11</strain>
        <tissue evidence="5">Siphon/mantle</tissue>
    </source>
</reference>
<proteinExistence type="predicted"/>
<feature type="chain" id="PRO_5045071972" evidence="3">
    <location>
        <begin position="26"/>
        <end position="174"/>
    </location>
</feature>
<dbReference type="PROSITE" id="PS50919">
    <property type="entry name" value="MIR"/>
    <property type="match status" value="1"/>
</dbReference>
<evidence type="ECO:0000256" key="1">
    <source>
        <dbReference type="ARBA" id="ARBA00022729"/>
    </source>
</evidence>
<gene>
    <name evidence="5" type="ORF">MAR_035346</name>
</gene>
<dbReference type="Gene3D" id="2.80.10.50">
    <property type="match status" value="2"/>
</dbReference>
<feature type="signal peptide" evidence="3">
    <location>
        <begin position="1"/>
        <end position="25"/>
    </location>
</feature>
<name>A0ABY7EM24_MYAAR</name>
<evidence type="ECO:0000256" key="2">
    <source>
        <dbReference type="ARBA" id="ARBA00022737"/>
    </source>
</evidence>
<keyword evidence="6" id="KW-1185">Reference proteome</keyword>